<dbReference type="InterPro" id="IPR012373">
    <property type="entry name" value="Ferrdict_sens_TM"/>
</dbReference>
<evidence type="ECO:0000259" key="2">
    <source>
        <dbReference type="Pfam" id="PF04773"/>
    </source>
</evidence>
<dbReference type="EMBL" id="CP054139">
    <property type="protein sequence ID" value="QKJ31042.1"/>
    <property type="molecule type" value="Genomic_DNA"/>
</dbReference>
<keyword evidence="1" id="KW-1133">Transmembrane helix</keyword>
<dbReference type="Proteomes" id="UP000505355">
    <property type="component" value="Chromosome"/>
</dbReference>
<keyword evidence="1" id="KW-0472">Membrane</keyword>
<dbReference type="Gene3D" id="3.55.50.30">
    <property type="match status" value="1"/>
</dbReference>
<dbReference type="Pfam" id="PF04773">
    <property type="entry name" value="FecR"/>
    <property type="match status" value="1"/>
</dbReference>
<protein>
    <submittedName>
        <fullName evidence="4">FecR domain-containing protein</fullName>
    </submittedName>
</protein>
<dbReference type="Gene3D" id="2.60.120.1440">
    <property type="match status" value="1"/>
</dbReference>
<dbReference type="GO" id="GO:0016989">
    <property type="term" value="F:sigma factor antagonist activity"/>
    <property type="evidence" value="ECO:0007669"/>
    <property type="project" value="TreeGrafter"/>
</dbReference>
<dbReference type="RefSeq" id="WP_173415709.1">
    <property type="nucleotide sequence ID" value="NZ_CP054139.1"/>
</dbReference>
<name>A0A7D4UKR5_9SPHI</name>
<feature type="domain" description="FecR protein" evidence="2">
    <location>
        <begin position="81"/>
        <end position="175"/>
    </location>
</feature>
<feature type="transmembrane region" description="Helical" evidence="1">
    <location>
        <begin position="51"/>
        <end position="70"/>
    </location>
</feature>
<dbReference type="InterPro" id="IPR032508">
    <property type="entry name" value="FecR_C"/>
</dbReference>
<gene>
    <name evidence="4" type="ORF">HQ865_15195</name>
</gene>
<organism evidence="4 5">
    <name type="scientific">Mucilaginibacter mali</name>
    <dbReference type="NCBI Taxonomy" id="2740462"/>
    <lineage>
        <taxon>Bacteria</taxon>
        <taxon>Pseudomonadati</taxon>
        <taxon>Bacteroidota</taxon>
        <taxon>Sphingobacteriia</taxon>
        <taxon>Sphingobacteriales</taxon>
        <taxon>Sphingobacteriaceae</taxon>
        <taxon>Mucilaginibacter</taxon>
    </lineage>
</organism>
<dbReference type="InterPro" id="IPR006860">
    <property type="entry name" value="FecR"/>
</dbReference>
<evidence type="ECO:0000259" key="3">
    <source>
        <dbReference type="Pfam" id="PF16344"/>
    </source>
</evidence>
<evidence type="ECO:0000256" key="1">
    <source>
        <dbReference type="SAM" id="Phobius"/>
    </source>
</evidence>
<dbReference type="PIRSF" id="PIRSF018266">
    <property type="entry name" value="FecR"/>
    <property type="match status" value="1"/>
</dbReference>
<sequence length="289" mass="33348">MFRKKGPPHTIADTEAHFQDEKAMKTIEKDMLRNIHRQIGYGPALIRSKKFWYAAAASILMCCSAAWLLMNDFYGPGKMLTVSSRKGHITTVILPDGSSAWLNSGAVIQYPERFSDIREIQLINGEAFFDVKHDQQHPFIVRYGSLHTQVLGTAFNVKYYPKLTDVRVTVVNGLVAVGDNTKLFTMIHPDNEIIYDQHQHTYKLRTINAQKVAAWRNREMNLYDVPFEDMIVCLENAYNVKVDYDRKKMEHTIVTIHFSGADDMEQVLKIIKTIYSLHYNIKGKEVRLY</sequence>
<proteinExistence type="predicted"/>
<keyword evidence="1" id="KW-0812">Transmembrane</keyword>
<accession>A0A7D4UKR5</accession>
<feature type="domain" description="Protein FecR C-terminal" evidence="3">
    <location>
        <begin position="221"/>
        <end position="286"/>
    </location>
</feature>
<evidence type="ECO:0000313" key="4">
    <source>
        <dbReference type="EMBL" id="QKJ31042.1"/>
    </source>
</evidence>
<dbReference type="AlphaFoldDB" id="A0A7D4UKR5"/>
<dbReference type="Pfam" id="PF16344">
    <property type="entry name" value="FecR_C"/>
    <property type="match status" value="1"/>
</dbReference>
<keyword evidence="5" id="KW-1185">Reference proteome</keyword>
<dbReference type="PANTHER" id="PTHR30273">
    <property type="entry name" value="PERIPLASMIC SIGNAL SENSOR AND SIGMA FACTOR ACTIVATOR FECR-RELATED"/>
    <property type="match status" value="1"/>
</dbReference>
<dbReference type="KEGG" id="mmab:HQ865_15195"/>
<dbReference type="PANTHER" id="PTHR30273:SF2">
    <property type="entry name" value="PROTEIN FECR"/>
    <property type="match status" value="1"/>
</dbReference>
<evidence type="ECO:0000313" key="5">
    <source>
        <dbReference type="Proteomes" id="UP000505355"/>
    </source>
</evidence>
<reference evidence="4 5" key="1">
    <citation type="submission" date="2020-05" db="EMBL/GenBank/DDBJ databases">
        <title>Mucilaginibacter mali sp. nov.</title>
        <authorList>
            <person name="Kim H.S."/>
            <person name="Lee K.C."/>
            <person name="Suh M.K."/>
            <person name="Kim J.-S."/>
            <person name="Han K.-I."/>
            <person name="Eom M.K."/>
            <person name="Shin Y.K."/>
            <person name="Lee J.-S."/>
        </authorList>
    </citation>
    <scope>NUCLEOTIDE SEQUENCE [LARGE SCALE GENOMIC DNA]</scope>
    <source>
        <strain evidence="4 5">G2-14</strain>
    </source>
</reference>